<reference evidence="1 2" key="2">
    <citation type="journal article" date="2022" name="Mol. Ecol. Resour.">
        <title>The genomes of chicory, endive, great burdock and yacon provide insights into Asteraceae paleo-polyploidization history and plant inulin production.</title>
        <authorList>
            <person name="Fan W."/>
            <person name="Wang S."/>
            <person name="Wang H."/>
            <person name="Wang A."/>
            <person name="Jiang F."/>
            <person name="Liu H."/>
            <person name="Zhao H."/>
            <person name="Xu D."/>
            <person name="Zhang Y."/>
        </authorList>
    </citation>
    <scope>NUCLEOTIDE SEQUENCE [LARGE SCALE GENOMIC DNA]</scope>
    <source>
        <strain evidence="2">cv. Niubang</strain>
    </source>
</reference>
<proteinExistence type="predicted"/>
<organism evidence="1 2">
    <name type="scientific">Arctium lappa</name>
    <name type="common">Greater burdock</name>
    <name type="synonym">Lappa major</name>
    <dbReference type="NCBI Taxonomy" id="4217"/>
    <lineage>
        <taxon>Eukaryota</taxon>
        <taxon>Viridiplantae</taxon>
        <taxon>Streptophyta</taxon>
        <taxon>Embryophyta</taxon>
        <taxon>Tracheophyta</taxon>
        <taxon>Spermatophyta</taxon>
        <taxon>Magnoliopsida</taxon>
        <taxon>eudicotyledons</taxon>
        <taxon>Gunneridae</taxon>
        <taxon>Pentapetalae</taxon>
        <taxon>asterids</taxon>
        <taxon>campanulids</taxon>
        <taxon>Asterales</taxon>
        <taxon>Asteraceae</taxon>
        <taxon>Carduoideae</taxon>
        <taxon>Cardueae</taxon>
        <taxon>Arctiinae</taxon>
        <taxon>Arctium</taxon>
    </lineage>
</organism>
<name>A0ACB9CQI9_ARCLA</name>
<dbReference type="EMBL" id="CM042050">
    <property type="protein sequence ID" value="KAI3736347.1"/>
    <property type="molecule type" value="Genomic_DNA"/>
</dbReference>
<gene>
    <name evidence="1" type="ORF">L6452_15886</name>
</gene>
<accession>A0ACB9CQI9</accession>
<dbReference type="Proteomes" id="UP001055879">
    <property type="component" value="Linkage Group LG04"/>
</dbReference>
<evidence type="ECO:0000313" key="1">
    <source>
        <dbReference type="EMBL" id="KAI3736347.1"/>
    </source>
</evidence>
<sequence>MEVSQKSLGAIHFGGKFPALWLLKSLLSVQHAFSKDGDTRVKDLMFSLMDYTSYVFLTLIKGSLIHASPYLISAREAFQKKAVPAFDQDSGHSGSTSCLDQSESIDACNFMIHVAEALKDHSQVMITPQRETIYCGRVRGVADVYNLQKLSSIISCFQGFLWGLSSALCHMDAHNNNLKAIFLRRNFEPVDRLKLCIDTYTTFINNFLCELVLQDDKQLKNSSDSQASPVRLCNEDLLVVKAASSVVSPDGFDISDHREPNTSRVLEKRFNLENVDMGSMYINNSFLCSLLDGENLEAAFFLRQLFIAYSALLRLNIQIKTSLSSNLVNTFIGISEVLLLEFSNNTRTSSHFTFVFLDGIGKFLEELANHISLTNPTLPTNVYARLIDLHLKAIGKCISLQGKVATLESHETESSMKTMNDPLGFSEP</sequence>
<keyword evidence="2" id="KW-1185">Reference proteome</keyword>
<reference evidence="2" key="1">
    <citation type="journal article" date="2022" name="Mol. Ecol. Resour.">
        <title>The genomes of chicory, endive, great burdock and yacon provide insights into Asteraceae palaeo-polyploidization history and plant inulin production.</title>
        <authorList>
            <person name="Fan W."/>
            <person name="Wang S."/>
            <person name="Wang H."/>
            <person name="Wang A."/>
            <person name="Jiang F."/>
            <person name="Liu H."/>
            <person name="Zhao H."/>
            <person name="Xu D."/>
            <person name="Zhang Y."/>
        </authorList>
    </citation>
    <scope>NUCLEOTIDE SEQUENCE [LARGE SCALE GENOMIC DNA]</scope>
    <source>
        <strain evidence="2">cv. Niubang</strain>
    </source>
</reference>
<evidence type="ECO:0000313" key="2">
    <source>
        <dbReference type="Proteomes" id="UP001055879"/>
    </source>
</evidence>
<protein>
    <submittedName>
        <fullName evidence="1">Uncharacterized protein</fullName>
    </submittedName>
</protein>
<comment type="caution">
    <text evidence="1">The sequence shown here is derived from an EMBL/GenBank/DDBJ whole genome shotgun (WGS) entry which is preliminary data.</text>
</comment>